<gene>
    <name evidence="3" type="ORF">PPYR_01563</name>
</gene>
<evidence type="ECO:0000259" key="2">
    <source>
        <dbReference type="Pfam" id="PF10545"/>
    </source>
</evidence>
<evidence type="ECO:0000313" key="3">
    <source>
        <dbReference type="EMBL" id="KAB0804593.1"/>
    </source>
</evidence>
<feature type="non-terminal residue" evidence="3">
    <location>
        <position position="1"/>
    </location>
</feature>
<dbReference type="InParanoid" id="A0A5N4B4W8"/>
<dbReference type="Pfam" id="PF10545">
    <property type="entry name" value="MADF_DNA_bdg"/>
    <property type="match status" value="1"/>
</dbReference>
<dbReference type="AlphaFoldDB" id="A0A5N4B4W8"/>
<accession>A0A5N4B4W8</accession>
<dbReference type="InterPro" id="IPR006578">
    <property type="entry name" value="MADF-dom"/>
</dbReference>
<proteinExistence type="predicted"/>
<dbReference type="EMBL" id="VVIM01000001">
    <property type="protein sequence ID" value="KAB0804593.1"/>
    <property type="molecule type" value="Genomic_DNA"/>
</dbReference>
<evidence type="ECO:0000256" key="1">
    <source>
        <dbReference type="SAM" id="MobiDB-lite"/>
    </source>
</evidence>
<feature type="region of interest" description="Disordered" evidence="1">
    <location>
        <begin position="109"/>
        <end position="135"/>
    </location>
</feature>
<dbReference type="Proteomes" id="UP000327044">
    <property type="component" value="Unassembled WGS sequence"/>
</dbReference>
<feature type="domain" description="MADF" evidence="2">
    <location>
        <begin position="4"/>
        <end position="80"/>
    </location>
</feature>
<dbReference type="PANTHER" id="PTHR21505">
    <property type="entry name" value="MADF DOMAIN-CONTAINING PROTEIN-RELATED"/>
    <property type="match status" value="1"/>
</dbReference>
<protein>
    <recommendedName>
        <fullName evidence="2">MADF domain-containing protein</fullName>
    </recommendedName>
</protein>
<evidence type="ECO:0000313" key="4">
    <source>
        <dbReference type="Proteomes" id="UP000327044"/>
    </source>
</evidence>
<dbReference type="PANTHER" id="PTHR21505:SF12">
    <property type="entry name" value="MADF DOMAIN-CONTAINING PROTEIN-RELATED"/>
    <property type="match status" value="1"/>
</dbReference>
<comment type="caution">
    <text evidence="3">The sequence shown here is derived from an EMBL/GenBank/DDBJ whole genome shotgun (WGS) entry which is preliminary data.</text>
</comment>
<keyword evidence="4" id="KW-1185">Reference proteome</keyword>
<feature type="compositionally biased region" description="Basic and acidic residues" evidence="1">
    <location>
        <begin position="115"/>
        <end position="135"/>
    </location>
</feature>
<reference evidence="3 4" key="1">
    <citation type="journal article" date="2018" name="Elife">
        <title>Firefly genomes illuminate parallel origins of bioluminescence in beetles.</title>
        <authorList>
            <person name="Fallon T.R."/>
            <person name="Lower S.E."/>
            <person name="Chang C.H."/>
            <person name="Bessho-Uehara M."/>
            <person name="Martin G.J."/>
            <person name="Bewick A.J."/>
            <person name="Behringer M."/>
            <person name="Debat H.J."/>
            <person name="Wong I."/>
            <person name="Day J.C."/>
            <person name="Suvorov A."/>
            <person name="Silva C.J."/>
            <person name="Stanger-Hall K.F."/>
            <person name="Hall D.W."/>
            <person name="Schmitz R.J."/>
            <person name="Nelson D.R."/>
            <person name="Lewis S.M."/>
            <person name="Shigenobu S."/>
            <person name="Bybee S.M."/>
            <person name="Larracuente A.M."/>
            <person name="Oba Y."/>
            <person name="Weng J.K."/>
        </authorList>
    </citation>
    <scope>NUCLEOTIDE SEQUENCE [LARGE SCALE GENOMIC DNA]</scope>
    <source>
        <strain evidence="3">1611_PpyrPB1</strain>
        <tissue evidence="3">Whole body</tissue>
    </source>
</reference>
<sequence length="135" mass="15847">TTSLNYHNKVLRLKALEAIKAQLESEFKVSLNTDEIMKKINNVRTQFLQVRREHKKIHSGMGEDEVPTPTWWLHDQLQFLLPYCKKDASKSNLTNLEDVLDSQQMGLTEDTTTENSEHEEFDHNTTPRYAEEHFM</sequence>
<organism evidence="3 4">
    <name type="scientific">Photinus pyralis</name>
    <name type="common">Common eastern firefly</name>
    <name type="synonym">Lampyris pyralis</name>
    <dbReference type="NCBI Taxonomy" id="7054"/>
    <lineage>
        <taxon>Eukaryota</taxon>
        <taxon>Metazoa</taxon>
        <taxon>Ecdysozoa</taxon>
        <taxon>Arthropoda</taxon>
        <taxon>Hexapoda</taxon>
        <taxon>Insecta</taxon>
        <taxon>Pterygota</taxon>
        <taxon>Neoptera</taxon>
        <taxon>Endopterygota</taxon>
        <taxon>Coleoptera</taxon>
        <taxon>Polyphaga</taxon>
        <taxon>Elateriformia</taxon>
        <taxon>Elateroidea</taxon>
        <taxon>Lampyridae</taxon>
        <taxon>Lampyrinae</taxon>
        <taxon>Photinus</taxon>
    </lineage>
</organism>
<name>A0A5N4B4W8_PHOPY</name>